<gene>
    <name evidence="2" type="ORF">BKA67DRAFT_570787</name>
</gene>
<dbReference type="AlphaFoldDB" id="A0A9P8UKI3"/>
<feature type="chain" id="PRO_5040403883" evidence="1">
    <location>
        <begin position="23"/>
        <end position="105"/>
    </location>
</feature>
<evidence type="ECO:0000313" key="2">
    <source>
        <dbReference type="EMBL" id="KAH6653660.1"/>
    </source>
</evidence>
<dbReference type="GeneID" id="70132071"/>
<organism evidence="2 3">
    <name type="scientific">Truncatella angustata</name>
    <dbReference type="NCBI Taxonomy" id="152316"/>
    <lineage>
        <taxon>Eukaryota</taxon>
        <taxon>Fungi</taxon>
        <taxon>Dikarya</taxon>
        <taxon>Ascomycota</taxon>
        <taxon>Pezizomycotina</taxon>
        <taxon>Sordariomycetes</taxon>
        <taxon>Xylariomycetidae</taxon>
        <taxon>Amphisphaeriales</taxon>
        <taxon>Sporocadaceae</taxon>
        <taxon>Truncatella</taxon>
    </lineage>
</organism>
<dbReference type="EMBL" id="JAGPXC010000005">
    <property type="protein sequence ID" value="KAH6653660.1"/>
    <property type="molecule type" value="Genomic_DNA"/>
</dbReference>
<feature type="signal peptide" evidence="1">
    <location>
        <begin position="1"/>
        <end position="22"/>
    </location>
</feature>
<reference evidence="2" key="1">
    <citation type="journal article" date="2021" name="Nat. Commun.">
        <title>Genetic determinants of endophytism in the Arabidopsis root mycobiome.</title>
        <authorList>
            <person name="Mesny F."/>
            <person name="Miyauchi S."/>
            <person name="Thiergart T."/>
            <person name="Pickel B."/>
            <person name="Atanasova L."/>
            <person name="Karlsson M."/>
            <person name="Huettel B."/>
            <person name="Barry K.W."/>
            <person name="Haridas S."/>
            <person name="Chen C."/>
            <person name="Bauer D."/>
            <person name="Andreopoulos W."/>
            <person name="Pangilinan J."/>
            <person name="LaButti K."/>
            <person name="Riley R."/>
            <person name="Lipzen A."/>
            <person name="Clum A."/>
            <person name="Drula E."/>
            <person name="Henrissat B."/>
            <person name="Kohler A."/>
            <person name="Grigoriev I.V."/>
            <person name="Martin F.M."/>
            <person name="Hacquard S."/>
        </authorList>
    </citation>
    <scope>NUCLEOTIDE SEQUENCE</scope>
    <source>
        <strain evidence="2">MPI-SDFR-AT-0073</strain>
    </source>
</reference>
<keyword evidence="3" id="KW-1185">Reference proteome</keyword>
<accession>A0A9P8UKI3</accession>
<keyword evidence="1" id="KW-0732">Signal</keyword>
<name>A0A9P8UKI3_9PEZI</name>
<sequence length="105" mass="11187">MHFSTIISALFLAVTSFDAATAANNVVYPRQACGIALLKLYELPNRPGVVFTGVGTPGECQNFTNTDCTGSMDTTAPGTTQFIVPVPSPTVIAEWRSWKCDVSCP</sequence>
<proteinExistence type="predicted"/>
<dbReference type="Proteomes" id="UP000758603">
    <property type="component" value="Unassembled WGS sequence"/>
</dbReference>
<comment type="caution">
    <text evidence="2">The sequence shown here is derived from an EMBL/GenBank/DDBJ whole genome shotgun (WGS) entry which is preliminary data.</text>
</comment>
<evidence type="ECO:0000256" key="1">
    <source>
        <dbReference type="SAM" id="SignalP"/>
    </source>
</evidence>
<dbReference type="RefSeq" id="XP_045957937.1">
    <property type="nucleotide sequence ID" value="XM_046103179.1"/>
</dbReference>
<evidence type="ECO:0000313" key="3">
    <source>
        <dbReference type="Proteomes" id="UP000758603"/>
    </source>
</evidence>
<protein>
    <submittedName>
        <fullName evidence="2">Uncharacterized protein</fullName>
    </submittedName>
</protein>